<dbReference type="Gene3D" id="3.40.50.450">
    <property type="match status" value="1"/>
</dbReference>
<dbReference type="RefSeq" id="WP_217868286.1">
    <property type="nucleotide sequence ID" value="NZ_CP077089.1"/>
</dbReference>
<evidence type="ECO:0000313" key="2">
    <source>
        <dbReference type="Proteomes" id="UP000646386"/>
    </source>
</evidence>
<keyword evidence="2" id="KW-1185">Reference proteome</keyword>
<sequence length="238" mass="26988">MIRDMSSFEFIVAFAILLLAMTAAMALMFYTMNKRRESKYNEEKNRIELDALRHNVESEIYSLNKRLTRTSSRFEDAFHLQLDGNVGVSKVDKPTLALNEFLKSAGLKQGDLLEKDFVFVLTPFHSEFNGVYDAIKSVCEKADIRCIRGDEQNFKGDIFSHVLKSIVQAKVVIANLSGRNPNVLYELGVAHALDKTTILVSHLLDDLPVDIKSKRIVTYKDESDLKSLLPVELLKAMK</sequence>
<dbReference type="SUPFAM" id="SSF52309">
    <property type="entry name" value="N-(deoxy)ribosyltransferase-like"/>
    <property type="match status" value="1"/>
</dbReference>
<gene>
    <name evidence="1" type="ORF">HU718_013295</name>
</gene>
<dbReference type="Proteomes" id="UP000646386">
    <property type="component" value="Chromosome"/>
</dbReference>
<dbReference type="EMBL" id="CP077089">
    <property type="protein sequence ID" value="QXI08633.1"/>
    <property type="molecule type" value="Genomic_DNA"/>
</dbReference>
<evidence type="ECO:0000313" key="1">
    <source>
        <dbReference type="EMBL" id="QXI08633.1"/>
    </source>
</evidence>
<proteinExistence type="predicted"/>
<protein>
    <submittedName>
        <fullName evidence="1">Uncharacterized protein</fullName>
    </submittedName>
</protein>
<reference evidence="1 2" key="2">
    <citation type="journal article" date="2021" name="Microorganisms">
        <title>The Ever-Expanding Pseudomonas Genus: Description of 43 New Species and Partition of the Pseudomonas putida Group.</title>
        <authorList>
            <person name="Girard L."/>
            <person name="Lood C."/>
            <person name="Hofte M."/>
            <person name="Vandamme P."/>
            <person name="Rokni-Zadeh H."/>
            <person name="van Noort V."/>
            <person name="Lavigne R."/>
            <person name="De Mot R."/>
        </authorList>
    </citation>
    <scope>NUCLEOTIDE SEQUENCE [LARGE SCALE GENOMIC DNA]</scope>
    <source>
        <strain evidence="1 2">ZA 5.3</strain>
    </source>
</reference>
<name>A0ABX8Q4P5_9PSED</name>
<accession>A0ABX8Q4P5</accession>
<reference evidence="1 2" key="1">
    <citation type="journal article" date="2020" name="Microorganisms">
        <title>Reliable Identification of Environmental Pseudomonas Isolates Using the rpoD Gene.</title>
        <authorList>
            <consortium name="The Broad Institute Genome Sequencing Platform"/>
            <person name="Girard L."/>
            <person name="Lood C."/>
            <person name="Rokni-Zadeh H."/>
            <person name="van Noort V."/>
            <person name="Lavigne R."/>
            <person name="De Mot R."/>
        </authorList>
    </citation>
    <scope>NUCLEOTIDE SEQUENCE [LARGE SCALE GENOMIC DNA]</scope>
    <source>
        <strain evidence="1 2">ZA 5.3</strain>
    </source>
</reference>
<organism evidence="1 2">
    <name type="scientific">Pseudomonas tensinigenes</name>
    <dbReference type="NCBI Taxonomy" id="2745511"/>
    <lineage>
        <taxon>Bacteria</taxon>
        <taxon>Pseudomonadati</taxon>
        <taxon>Pseudomonadota</taxon>
        <taxon>Gammaproteobacteria</taxon>
        <taxon>Pseudomonadales</taxon>
        <taxon>Pseudomonadaceae</taxon>
        <taxon>Pseudomonas</taxon>
    </lineage>
</organism>